<dbReference type="RefSeq" id="WP_150459051.1">
    <property type="nucleotide sequence ID" value="NZ_VYKK01000021.1"/>
</dbReference>
<gene>
    <name evidence="3" type="ORF">F4V43_14940</name>
</gene>
<dbReference type="EMBL" id="VYKK01000021">
    <property type="protein sequence ID" value="KAA9000422.1"/>
    <property type="molecule type" value="Genomic_DNA"/>
</dbReference>
<evidence type="ECO:0000256" key="1">
    <source>
        <dbReference type="SAM" id="MobiDB-lite"/>
    </source>
</evidence>
<protein>
    <submittedName>
        <fullName evidence="3">LysM peptidoglycan-binding domain-containing protein</fullName>
    </submittedName>
</protein>
<dbReference type="Gene3D" id="3.10.350.10">
    <property type="entry name" value="LysM domain"/>
    <property type="match status" value="2"/>
</dbReference>
<proteinExistence type="predicted"/>
<evidence type="ECO:0000313" key="4">
    <source>
        <dbReference type="Proteomes" id="UP000367750"/>
    </source>
</evidence>
<dbReference type="InterPro" id="IPR036779">
    <property type="entry name" value="LysM_dom_sf"/>
</dbReference>
<feature type="domain" description="LysM" evidence="2">
    <location>
        <begin position="2"/>
        <end position="47"/>
    </location>
</feature>
<accession>A0A5J5G1R2</accession>
<dbReference type="AlphaFoldDB" id="A0A5J5G1R2"/>
<evidence type="ECO:0000313" key="3">
    <source>
        <dbReference type="EMBL" id="KAA9000422.1"/>
    </source>
</evidence>
<dbReference type="CDD" id="cd00118">
    <property type="entry name" value="LysM"/>
    <property type="match status" value="2"/>
</dbReference>
<feature type="compositionally biased region" description="Basic and acidic residues" evidence="1">
    <location>
        <begin position="493"/>
        <end position="515"/>
    </location>
</feature>
<feature type="domain" description="LysM" evidence="2">
    <location>
        <begin position="61"/>
        <end position="106"/>
    </location>
</feature>
<dbReference type="PROSITE" id="PS51782">
    <property type="entry name" value="LYSM"/>
    <property type="match status" value="2"/>
</dbReference>
<name>A0A5J5G1R2_9BACL</name>
<organism evidence="3 4">
    <name type="scientific">Paenibacillus spiritus</name>
    <dbReference type="NCBI Taxonomy" id="2496557"/>
    <lineage>
        <taxon>Bacteria</taxon>
        <taxon>Bacillati</taxon>
        <taxon>Bacillota</taxon>
        <taxon>Bacilli</taxon>
        <taxon>Bacillales</taxon>
        <taxon>Paenibacillaceae</taxon>
        <taxon>Paenibacillus</taxon>
    </lineage>
</organism>
<dbReference type="PANTHER" id="PTHR33734">
    <property type="entry name" value="LYSM DOMAIN-CONTAINING GPI-ANCHORED PROTEIN 2"/>
    <property type="match status" value="1"/>
</dbReference>
<dbReference type="Proteomes" id="UP000367750">
    <property type="component" value="Unassembled WGS sequence"/>
</dbReference>
<dbReference type="SMART" id="SM00257">
    <property type="entry name" value="LysM"/>
    <property type="match status" value="2"/>
</dbReference>
<feature type="compositionally biased region" description="Basic residues" evidence="1">
    <location>
        <begin position="516"/>
        <end position="525"/>
    </location>
</feature>
<dbReference type="OrthoDB" id="2033517at2"/>
<feature type="region of interest" description="Disordered" evidence="1">
    <location>
        <begin position="455"/>
        <end position="525"/>
    </location>
</feature>
<evidence type="ECO:0000259" key="2">
    <source>
        <dbReference type="PROSITE" id="PS51782"/>
    </source>
</evidence>
<dbReference type="SUPFAM" id="SSF54106">
    <property type="entry name" value="LysM domain"/>
    <property type="match status" value="2"/>
</dbReference>
<dbReference type="GO" id="GO:0008932">
    <property type="term" value="F:lytic endotransglycosylase activity"/>
    <property type="evidence" value="ECO:0007669"/>
    <property type="project" value="TreeGrafter"/>
</dbReference>
<sequence length="525" mass="55222">MKIHIVKQGDTLFELSQKYGLPLEDLIKANPQIADPDVLHIGDKVKIPGAGTLPDQGEMYYKHTVQQGDTLWKLSKAWGVQLKDVIEANPQLKNPDVLKVGEVVYIPKKGAVAPAEPAGTESAGTIVGGEATGGKTYTGPIEQVPGKTYTGPIEQAPGKTNTGPVIQPAPPVQVVPAPAPVPEIVTETQSLFVQISVPAQEAVVYQPQPMPAPAPCPAEPAGCGGVSGYPGLTENPHFYDCPPVYPMYQSVGCAPAPCGPSPHAMMCGTTLPAPAPAYGDSCYPGISASDYTPCGMEGMMNYTSGSYPSVIQPSSAYTPSHFGMHGYPEHMYAQPSCPPDAYTASMPGYAPSTPAYTAPVYSQQMPSMPWPSCGCGEGQSWPAAQAYPSGSETVPGGGMAYAPPAYAPYPYPGWNPGAYPAQMAASPVLPTIPEFPGTDWPYLNRIQPLAQVQNTADPIPSASEETPAKEESAPAAKSKAGERGKAKVSGQESSKKAASETRSKKSPNKNEPETAKKRKNPWISR</sequence>
<comment type="caution">
    <text evidence="3">The sequence shown here is derived from an EMBL/GenBank/DDBJ whole genome shotgun (WGS) entry which is preliminary data.</text>
</comment>
<dbReference type="Pfam" id="PF01476">
    <property type="entry name" value="LysM"/>
    <property type="match status" value="2"/>
</dbReference>
<keyword evidence="4" id="KW-1185">Reference proteome</keyword>
<dbReference type="PANTHER" id="PTHR33734:SF22">
    <property type="entry name" value="MEMBRANE-BOUND LYTIC MUREIN TRANSGLYCOSYLASE D"/>
    <property type="match status" value="1"/>
</dbReference>
<reference evidence="3 4" key="1">
    <citation type="submission" date="2019-09" db="EMBL/GenBank/DDBJ databases">
        <title>Bacillus ochoae sp. nov., Paenibacillus whitsoniae sp. nov., Paenibacillus spiritus sp. nov. Isolated from the Mars Exploration Rover during spacecraft assembly.</title>
        <authorList>
            <person name="Seuylemezian A."/>
            <person name="Vaishampayan P."/>
        </authorList>
    </citation>
    <scope>NUCLEOTIDE SEQUENCE [LARGE SCALE GENOMIC DNA]</scope>
    <source>
        <strain evidence="3 4">MER_111</strain>
    </source>
</reference>
<dbReference type="InterPro" id="IPR018392">
    <property type="entry name" value="LysM"/>
</dbReference>